<dbReference type="AlphaFoldDB" id="V6KJ69"/>
<dbReference type="HOGENOM" id="CLU_000022_59_0_11"/>
<keyword evidence="4" id="KW-1185">Reference proteome</keyword>
<sequence>MIRSTTEIFHALRDRGVGEEDVVAILVAPNSPEMLTARYAAHLLGSTVCYLRSTNPGTSSTILPLDHQIQILRDTAASTVYADAENAQRALELSEGIGGLPVTRVDGTGHDAASRADAPQAAPWDPSTVGVIGFTSGSTGRPKGIRLSGQVWNGGVRGMVAADRAAEDVRLLVTTPLSHTVGTMADAALALGGEVHLHEHFDAGQFTKTVEESAISWTFMATVQLFQLLDHLEELGAHDLESAGLSSLKRLIYSGSAAAPARIAQAVRILGLILVQAYGTSESGRITSLKREEHLDPWLSTTVGRPFGEVEVVVGDLVSGAPVPTGEVGQVRVRSPHLMDGYTGDPELTAQVLRDGWYYTGDIGYCDEKGYLHLLGRVAEVVKVDGVKVHPLVVEREILSLPGIRHAAVYGVQDRDGSEHIHAALVCDPAAEVETESIRTHIAESLSVLHAPEKITILSALPLNDNGKPDKLRLRLLEA</sequence>
<feature type="domain" description="AMP-binding enzyme C-terminal" evidence="2">
    <location>
        <begin position="394"/>
        <end position="468"/>
    </location>
</feature>
<dbReference type="CDD" id="cd04433">
    <property type="entry name" value="AFD_class_I"/>
    <property type="match status" value="1"/>
</dbReference>
<protein>
    <recommendedName>
        <fullName evidence="5">Fatty acid--CoA ligase</fullName>
    </recommendedName>
</protein>
<dbReference type="Pfam" id="PF13193">
    <property type="entry name" value="AMP-binding_C"/>
    <property type="match status" value="1"/>
</dbReference>
<dbReference type="PATRIC" id="fig|1352936.5.peg.4504"/>
<accession>V6KJ69</accession>
<dbReference type="Pfam" id="PF00501">
    <property type="entry name" value="AMP-binding"/>
    <property type="match status" value="1"/>
</dbReference>
<comment type="caution">
    <text evidence="3">The sequence shown here is derived from an EMBL/GenBank/DDBJ whole genome shotgun (WGS) entry which is preliminary data.</text>
</comment>
<evidence type="ECO:0000259" key="2">
    <source>
        <dbReference type="Pfam" id="PF13193"/>
    </source>
</evidence>
<evidence type="ECO:0000259" key="1">
    <source>
        <dbReference type="Pfam" id="PF00501"/>
    </source>
</evidence>
<dbReference type="Proteomes" id="UP000017984">
    <property type="component" value="Chromosome"/>
</dbReference>
<evidence type="ECO:0008006" key="5">
    <source>
        <dbReference type="Google" id="ProtNLM"/>
    </source>
</evidence>
<dbReference type="InterPro" id="IPR025110">
    <property type="entry name" value="AMP-bd_C"/>
</dbReference>
<organism evidence="3 4">
    <name type="scientific">Streptomyces roseochromogenus subsp. oscitans DS 12.976</name>
    <dbReference type="NCBI Taxonomy" id="1352936"/>
    <lineage>
        <taxon>Bacteria</taxon>
        <taxon>Bacillati</taxon>
        <taxon>Actinomycetota</taxon>
        <taxon>Actinomycetes</taxon>
        <taxon>Kitasatosporales</taxon>
        <taxon>Streptomycetaceae</taxon>
        <taxon>Streptomyces</taxon>
    </lineage>
</organism>
<dbReference type="Gene3D" id="3.30.300.30">
    <property type="match status" value="1"/>
</dbReference>
<dbReference type="EMBL" id="AWQX01000186">
    <property type="protein sequence ID" value="EST29039.1"/>
    <property type="molecule type" value="Genomic_DNA"/>
</dbReference>
<dbReference type="STRING" id="1352936.M878_21505"/>
<evidence type="ECO:0000313" key="4">
    <source>
        <dbReference type="Proteomes" id="UP000017984"/>
    </source>
</evidence>
<proteinExistence type="predicted"/>
<dbReference type="PANTHER" id="PTHR43767:SF1">
    <property type="entry name" value="NONRIBOSOMAL PEPTIDE SYNTHASE PES1 (EUROFUNG)-RELATED"/>
    <property type="match status" value="1"/>
</dbReference>
<dbReference type="InterPro" id="IPR042099">
    <property type="entry name" value="ANL_N_sf"/>
</dbReference>
<dbReference type="InterPro" id="IPR050237">
    <property type="entry name" value="ATP-dep_AMP-bd_enzyme"/>
</dbReference>
<dbReference type="SUPFAM" id="SSF56801">
    <property type="entry name" value="Acetyl-CoA synthetase-like"/>
    <property type="match status" value="1"/>
</dbReference>
<dbReference type="GO" id="GO:0016878">
    <property type="term" value="F:acid-thiol ligase activity"/>
    <property type="evidence" value="ECO:0007669"/>
    <property type="project" value="UniProtKB-ARBA"/>
</dbReference>
<feature type="domain" description="AMP-dependent synthetase/ligase" evidence="1">
    <location>
        <begin position="10"/>
        <end position="342"/>
    </location>
</feature>
<gene>
    <name evidence="3" type="ORF">M878_21505</name>
</gene>
<dbReference type="InterPro" id="IPR020845">
    <property type="entry name" value="AMP-binding_CS"/>
</dbReference>
<evidence type="ECO:0000313" key="3">
    <source>
        <dbReference type="EMBL" id="EST29039.1"/>
    </source>
</evidence>
<name>V6KJ69_STRRC</name>
<dbReference type="InterPro" id="IPR045851">
    <property type="entry name" value="AMP-bd_C_sf"/>
</dbReference>
<dbReference type="PROSITE" id="PS00455">
    <property type="entry name" value="AMP_BINDING"/>
    <property type="match status" value="1"/>
</dbReference>
<dbReference type="PANTHER" id="PTHR43767">
    <property type="entry name" value="LONG-CHAIN-FATTY-ACID--COA LIGASE"/>
    <property type="match status" value="1"/>
</dbReference>
<dbReference type="Gene3D" id="3.40.50.12780">
    <property type="entry name" value="N-terminal domain of ligase-like"/>
    <property type="match status" value="1"/>
</dbReference>
<dbReference type="InterPro" id="IPR000873">
    <property type="entry name" value="AMP-dep_synth/lig_dom"/>
</dbReference>
<reference evidence="3 4" key="1">
    <citation type="journal article" date="2014" name="Genome Announc.">
        <title>Draft Genome Sequence of Streptomyces roseochromogenes subsp. oscitans DS 12.976, Producer of the Aminocoumarin Antibiotic Clorobiocin.</title>
        <authorList>
            <person name="Ruckert C."/>
            <person name="Kalinowski J."/>
            <person name="Heide L."/>
            <person name="Apel A.K."/>
        </authorList>
    </citation>
    <scope>NUCLEOTIDE SEQUENCE [LARGE SCALE GENOMIC DNA]</scope>
    <source>
        <strain evidence="3 4">DS 12.976</strain>
    </source>
</reference>